<dbReference type="EMBL" id="LAVA02000064">
    <property type="protein sequence ID" value="OIJ65115.1"/>
    <property type="molecule type" value="Genomic_DNA"/>
</dbReference>
<organism evidence="5 6">
    <name type="scientific">Streptomyces mangrovisoli</name>
    <dbReference type="NCBI Taxonomy" id="1428628"/>
    <lineage>
        <taxon>Bacteria</taxon>
        <taxon>Bacillati</taxon>
        <taxon>Actinomycetota</taxon>
        <taxon>Actinomycetes</taxon>
        <taxon>Kitasatosporales</taxon>
        <taxon>Streptomycetaceae</taxon>
        <taxon>Streptomyces</taxon>
    </lineage>
</organism>
<dbReference type="STRING" id="1428628.WN71_025220"/>
<evidence type="ECO:0000256" key="2">
    <source>
        <dbReference type="ARBA" id="ARBA00023125"/>
    </source>
</evidence>
<dbReference type="Gene3D" id="1.10.10.60">
    <property type="entry name" value="Homeodomain-like"/>
    <property type="match status" value="1"/>
</dbReference>
<keyword evidence="3" id="KW-0804">Transcription</keyword>
<keyword evidence="1" id="KW-0805">Transcription regulation</keyword>
<accession>A0A1J4NS21</accession>
<evidence type="ECO:0000256" key="1">
    <source>
        <dbReference type="ARBA" id="ARBA00023015"/>
    </source>
</evidence>
<dbReference type="GO" id="GO:0000976">
    <property type="term" value="F:transcription cis-regulatory region binding"/>
    <property type="evidence" value="ECO:0007669"/>
    <property type="project" value="TreeGrafter"/>
</dbReference>
<dbReference type="InterPro" id="IPR009057">
    <property type="entry name" value="Homeodomain-like_sf"/>
</dbReference>
<dbReference type="PROSITE" id="PS01124">
    <property type="entry name" value="HTH_ARAC_FAMILY_2"/>
    <property type="match status" value="1"/>
</dbReference>
<reference evidence="5" key="1">
    <citation type="submission" date="2016-10" db="EMBL/GenBank/DDBJ databases">
        <title>Genome sequence of Streptomyces mangrovisoli MUSC 149.</title>
        <authorList>
            <person name="Lee L.-H."/>
            <person name="Ser H.-L."/>
        </authorList>
    </citation>
    <scope>NUCLEOTIDE SEQUENCE [LARGE SCALE GENOMIC DNA]</scope>
    <source>
        <strain evidence="5">MUSC 149</strain>
    </source>
</reference>
<keyword evidence="6" id="KW-1185">Reference proteome</keyword>
<sequence>MRPLVRTAALNGYVELSRSLGLDPRALMKSVGLDTADLAVQDRWISGTAVVRLLELSAATSAREDFGLLLAELRRFSNLGPISLLVREEPDVRSALALLIRHQHTYNEVLHARLSEGNGVATLKVDVRLGEPQPTRQGTELAVAAFHRVLCGFLGPHWRPSAVCFAHRAPRDTASHRRAFGPVIEFDRGFNGIEFYADDLDAANAMADAQLRSYTRQYFEPVATFREATEADRVRDLIEALLPTGRCSIEQVARSLGVDRRTVHRHLARSGQTFSSLLQSTRTALAEQFVPNPSRSLTEVSTLLGFSSLSAFSRWFHEHYGVGPREWRRNPGGGAAAGVPD</sequence>
<dbReference type="OrthoDB" id="5241536at2"/>
<dbReference type="AlphaFoldDB" id="A0A1J4NS21"/>
<dbReference type="Pfam" id="PF12625">
    <property type="entry name" value="Arabinose_bd"/>
    <property type="match status" value="1"/>
</dbReference>
<protein>
    <submittedName>
        <fullName evidence="5">AraC family transcriptional regulator</fullName>
    </submittedName>
</protein>
<dbReference type="RefSeq" id="WP_046584933.1">
    <property type="nucleotide sequence ID" value="NZ_LAVA02000064.1"/>
</dbReference>
<evidence type="ECO:0000313" key="5">
    <source>
        <dbReference type="EMBL" id="OIJ65115.1"/>
    </source>
</evidence>
<name>A0A1J4NS21_9ACTN</name>
<dbReference type="InterPro" id="IPR018060">
    <property type="entry name" value="HTH_AraC"/>
</dbReference>
<gene>
    <name evidence="5" type="ORF">WN71_025220</name>
</gene>
<keyword evidence="2" id="KW-0238">DNA-binding</keyword>
<dbReference type="PANTHER" id="PTHR47894">
    <property type="entry name" value="HTH-TYPE TRANSCRIPTIONAL REGULATOR GADX"/>
    <property type="match status" value="1"/>
</dbReference>
<dbReference type="SUPFAM" id="SSF46689">
    <property type="entry name" value="Homeodomain-like"/>
    <property type="match status" value="1"/>
</dbReference>
<evidence type="ECO:0000259" key="4">
    <source>
        <dbReference type="PROSITE" id="PS01124"/>
    </source>
</evidence>
<comment type="caution">
    <text evidence="5">The sequence shown here is derived from an EMBL/GenBank/DDBJ whole genome shotgun (WGS) entry which is preliminary data.</text>
</comment>
<dbReference type="GO" id="GO:0005829">
    <property type="term" value="C:cytosol"/>
    <property type="evidence" value="ECO:0007669"/>
    <property type="project" value="TreeGrafter"/>
</dbReference>
<evidence type="ECO:0000313" key="6">
    <source>
        <dbReference type="Proteomes" id="UP000034196"/>
    </source>
</evidence>
<proteinExistence type="predicted"/>
<dbReference type="SMART" id="SM00342">
    <property type="entry name" value="HTH_ARAC"/>
    <property type="match status" value="1"/>
</dbReference>
<dbReference type="PRINTS" id="PR00032">
    <property type="entry name" value="HTHARAC"/>
</dbReference>
<dbReference type="Pfam" id="PF12833">
    <property type="entry name" value="HTH_18"/>
    <property type="match status" value="1"/>
</dbReference>
<dbReference type="PANTHER" id="PTHR47894:SF4">
    <property type="entry name" value="HTH-TYPE TRANSCRIPTIONAL REGULATOR GADX"/>
    <property type="match status" value="1"/>
</dbReference>
<dbReference type="GO" id="GO:0003700">
    <property type="term" value="F:DNA-binding transcription factor activity"/>
    <property type="evidence" value="ECO:0007669"/>
    <property type="project" value="InterPro"/>
</dbReference>
<feature type="domain" description="HTH araC/xylS-type" evidence="4">
    <location>
        <begin position="232"/>
        <end position="330"/>
    </location>
</feature>
<dbReference type="InterPro" id="IPR020449">
    <property type="entry name" value="Tscrpt_reg_AraC-type_HTH"/>
</dbReference>
<dbReference type="Proteomes" id="UP000034196">
    <property type="component" value="Unassembled WGS sequence"/>
</dbReference>
<evidence type="ECO:0000256" key="3">
    <source>
        <dbReference type="ARBA" id="ARBA00023163"/>
    </source>
</evidence>
<dbReference type="InterPro" id="IPR032687">
    <property type="entry name" value="AraC-type_N"/>
</dbReference>